<dbReference type="InterPro" id="IPR036101">
    <property type="entry name" value="CarD-like/TRCF_RID_sf"/>
</dbReference>
<proteinExistence type="predicted"/>
<dbReference type="AlphaFoldDB" id="A0A069RIU8"/>
<dbReference type="InterPro" id="IPR042215">
    <property type="entry name" value="CarD-like_C"/>
</dbReference>
<evidence type="ECO:0000313" key="3">
    <source>
        <dbReference type="Proteomes" id="UP000027946"/>
    </source>
</evidence>
<dbReference type="Pfam" id="PF02559">
    <property type="entry name" value="CarD_TRCF_RID"/>
    <property type="match status" value="1"/>
</dbReference>
<organism evidence="2 3">
    <name type="scientific">Peptoclostridium litorale DSM 5388</name>
    <dbReference type="NCBI Taxonomy" id="1121324"/>
    <lineage>
        <taxon>Bacteria</taxon>
        <taxon>Bacillati</taxon>
        <taxon>Bacillota</taxon>
        <taxon>Clostridia</taxon>
        <taxon>Peptostreptococcales</taxon>
        <taxon>Peptoclostridiaceae</taxon>
        <taxon>Peptoclostridium</taxon>
    </lineage>
</organism>
<reference evidence="2 3" key="1">
    <citation type="submission" date="2014-03" db="EMBL/GenBank/DDBJ databases">
        <title>Genome sequence of Clostridium litorale W6, DSM 5388.</title>
        <authorList>
            <person name="Poehlein A."/>
            <person name="Jagirdar A."/>
            <person name="Khonsari B."/>
            <person name="Chibani C.M."/>
            <person name="Gutierrez Gutierrez D.A."/>
            <person name="Davydova E."/>
            <person name="Alghaithi H.S."/>
            <person name="Nair K.P."/>
            <person name="Dhamotharan K."/>
            <person name="Chandran L."/>
            <person name="G W."/>
            <person name="Daniel R."/>
        </authorList>
    </citation>
    <scope>NUCLEOTIDE SEQUENCE [LARGE SCALE GENOMIC DNA]</scope>
    <source>
        <strain evidence="2 3">W6</strain>
    </source>
</reference>
<comment type="caution">
    <text evidence="2">The sequence shown here is derived from an EMBL/GenBank/DDBJ whole genome shotgun (WGS) entry which is preliminary data.</text>
</comment>
<dbReference type="PANTHER" id="PTHR38447:SF1">
    <property type="entry name" value="RNA POLYMERASE-BINDING TRANSCRIPTION FACTOR CARD"/>
    <property type="match status" value="1"/>
</dbReference>
<dbReference type="STRING" id="1121324.CLIT_2c03240"/>
<keyword evidence="3" id="KW-1185">Reference proteome</keyword>
<sequence>MFKINDYVMYGSMGVCQIIDISKEKYLNLSSDETEFYVLQTVYNNKMTIKTPVNNPKVSMREIITKDDVLSLISTISETETMWVNDDRKRNTDFRAALRRGTSEDYIKIIKTLYLEKKEKSAAGKKLRKMDEEIMKAAEKQLYEEFAIALNLSPSEVVPFILNNIS</sequence>
<dbReference type="SMART" id="SM01058">
    <property type="entry name" value="CarD_TRCF"/>
    <property type="match status" value="1"/>
</dbReference>
<dbReference type="RefSeq" id="WP_038261319.1">
    <property type="nucleotide sequence ID" value="NZ_FSRH01000001.1"/>
</dbReference>
<dbReference type="Gene3D" id="1.20.58.1290">
    <property type="entry name" value="CarD-like, C-terminal domain"/>
    <property type="match status" value="1"/>
</dbReference>
<evidence type="ECO:0000259" key="1">
    <source>
        <dbReference type="SMART" id="SM01058"/>
    </source>
</evidence>
<protein>
    <submittedName>
        <fullName evidence="2">CarD-like transcriptional regulator</fullName>
    </submittedName>
</protein>
<dbReference type="PANTHER" id="PTHR38447">
    <property type="entry name" value="TRANSCRIPTION FACTOR YDEB-RELATED"/>
    <property type="match status" value="1"/>
</dbReference>
<accession>A0A069RIU8</accession>
<dbReference type="Proteomes" id="UP000027946">
    <property type="component" value="Unassembled WGS sequence"/>
</dbReference>
<evidence type="ECO:0000313" key="2">
    <source>
        <dbReference type="EMBL" id="KDR96718.1"/>
    </source>
</evidence>
<dbReference type="InterPro" id="IPR003711">
    <property type="entry name" value="CarD-like/TRCF_RID"/>
</dbReference>
<name>A0A069RIU8_PEPLI</name>
<dbReference type="OrthoDB" id="9786074at2"/>
<dbReference type="InterPro" id="IPR052531">
    <property type="entry name" value="CarD-like_regulator"/>
</dbReference>
<feature type="domain" description="CarD-like/TRCF RNAP-interacting" evidence="1">
    <location>
        <begin position="1"/>
        <end position="114"/>
    </location>
</feature>
<dbReference type="SUPFAM" id="SSF141259">
    <property type="entry name" value="CarD-like"/>
    <property type="match status" value="1"/>
</dbReference>
<gene>
    <name evidence="2" type="ORF">CLIT_2c03240</name>
</gene>
<dbReference type="eggNOG" id="COG1329">
    <property type="taxonomic scope" value="Bacteria"/>
</dbReference>
<dbReference type="Gene3D" id="2.40.10.170">
    <property type="match status" value="1"/>
</dbReference>
<dbReference type="GO" id="GO:0009303">
    <property type="term" value="P:rRNA transcription"/>
    <property type="evidence" value="ECO:0007669"/>
    <property type="project" value="TreeGrafter"/>
</dbReference>
<dbReference type="EMBL" id="JJMM01000002">
    <property type="protein sequence ID" value="KDR96718.1"/>
    <property type="molecule type" value="Genomic_DNA"/>
</dbReference>